<dbReference type="AlphaFoldDB" id="A0A369JAL9"/>
<dbReference type="Proteomes" id="UP000076154">
    <property type="component" value="Unassembled WGS sequence"/>
</dbReference>
<comment type="caution">
    <text evidence="8">The sequence shown here is derived from an EMBL/GenBank/DDBJ whole genome shotgun (WGS) entry which is preliminary data.</text>
</comment>
<dbReference type="EMBL" id="LUEZ02000110">
    <property type="protein sequence ID" value="RDB17667.1"/>
    <property type="molecule type" value="Genomic_DNA"/>
</dbReference>
<evidence type="ECO:0000256" key="5">
    <source>
        <dbReference type="PROSITE-ProRule" id="PRU00354"/>
    </source>
</evidence>
<gene>
    <name evidence="8" type="primary">spe-3</name>
    <name evidence="8" type="ORF">Hypma_001277</name>
</gene>
<dbReference type="Gene3D" id="3.40.50.720">
    <property type="entry name" value="NAD(P)-binding Rossmann-like Domain"/>
    <property type="match status" value="1"/>
</dbReference>
<dbReference type="Pfam" id="PF16653">
    <property type="entry name" value="Sacchrp_dh_C"/>
    <property type="match status" value="1"/>
</dbReference>
<dbReference type="PROSITE" id="PS51006">
    <property type="entry name" value="PABS_2"/>
    <property type="match status" value="1"/>
</dbReference>
<keyword evidence="4" id="KW-0560">Oxidoreductase</keyword>
<evidence type="ECO:0000313" key="8">
    <source>
        <dbReference type="EMBL" id="RDB17667.1"/>
    </source>
</evidence>
<dbReference type="FunFam" id="3.30.360.10:FF:000008">
    <property type="entry name" value="Alpha-aminoadipic semialdehyde synthase, mitochondrial"/>
    <property type="match status" value="1"/>
</dbReference>
<dbReference type="SUPFAM" id="SSF53335">
    <property type="entry name" value="S-adenosyl-L-methionine-dependent methyltransferases"/>
    <property type="match status" value="1"/>
</dbReference>
<dbReference type="SUPFAM" id="SSF51735">
    <property type="entry name" value="NAD(P)-binding Rossmann-fold domains"/>
    <property type="match status" value="1"/>
</dbReference>
<comment type="similarity">
    <text evidence="1 6">Belongs to the spermidine/spermine synthase family.</text>
</comment>
<dbReference type="NCBIfam" id="TIGR00417">
    <property type="entry name" value="speE"/>
    <property type="match status" value="1"/>
</dbReference>
<dbReference type="Pfam" id="PF17284">
    <property type="entry name" value="Spermine_synt_N"/>
    <property type="match status" value="1"/>
</dbReference>
<dbReference type="Gene3D" id="3.40.50.150">
    <property type="entry name" value="Vaccinia Virus protein VP39"/>
    <property type="match status" value="1"/>
</dbReference>
<dbReference type="CDD" id="cd02440">
    <property type="entry name" value="AdoMet_MTases"/>
    <property type="match status" value="1"/>
</dbReference>
<dbReference type="InterPro" id="IPR005097">
    <property type="entry name" value="Sacchrp_dh_NADP-bd"/>
</dbReference>
<keyword evidence="3" id="KW-0521">NADP</keyword>
<dbReference type="InterPro" id="IPR037163">
    <property type="entry name" value="Spermidine_synt_N_sf"/>
</dbReference>
<dbReference type="FunFam" id="3.40.50.720:FF:000072">
    <property type="entry name" value="Saccharopine dehydrogenase [NADP(+), L-glutamate-forming]"/>
    <property type="match status" value="1"/>
</dbReference>
<evidence type="ECO:0000256" key="4">
    <source>
        <dbReference type="ARBA" id="ARBA00023002"/>
    </source>
</evidence>
<dbReference type="InterPro" id="IPR032095">
    <property type="entry name" value="Sacchrp_dh-like_C"/>
</dbReference>
<dbReference type="InParanoid" id="A0A369JAL9"/>
<dbReference type="GO" id="GO:0015940">
    <property type="term" value="P:pantothenate biosynthetic process"/>
    <property type="evidence" value="ECO:0007669"/>
    <property type="project" value="UniProtKB-ARBA"/>
</dbReference>
<dbReference type="InterPro" id="IPR030373">
    <property type="entry name" value="PABS_CS"/>
</dbReference>
<dbReference type="Pfam" id="PF03435">
    <property type="entry name" value="Sacchrp_dh_NADP"/>
    <property type="match status" value="1"/>
</dbReference>
<name>A0A369JAL9_HYPMA</name>
<dbReference type="GO" id="GO:0016491">
    <property type="term" value="F:oxidoreductase activity"/>
    <property type="evidence" value="ECO:0007669"/>
    <property type="project" value="UniProtKB-KW"/>
</dbReference>
<feature type="domain" description="PABS" evidence="7">
    <location>
        <begin position="11"/>
        <end position="246"/>
    </location>
</feature>
<evidence type="ECO:0000259" key="7">
    <source>
        <dbReference type="PROSITE" id="PS51006"/>
    </source>
</evidence>
<evidence type="ECO:0000256" key="6">
    <source>
        <dbReference type="RuleBase" id="RU003836"/>
    </source>
</evidence>
<dbReference type="HAMAP" id="MF_00198">
    <property type="entry name" value="Spermidine_synth"/>
    <property type="match status" value="1"/>
</dbReference>
<dbReference type="PROSITE" id="PS01330">
    <property type="entry name" value="PABS_1"/>
    <property type="match status" value="1"/>
</dbReference>
<dbReference type="InterPro" id="IPR030374">
    <property type="entry name" value="PABS"/>
</dbReference>
<keyword evidence="9" id="KW-1185">Reference proteome</keyword>
<evidence type="ECO:0000256" key="1">
    <source>
        <dbReference type="ARBA" id="ARBA00007867"/>
    </source>
</evidence>
<dbReference type="FunFam" id="2.30.140.10:FF:000001">
    <property type="entry name" value="SPE3p Spermidine synthase"/>
    <property type="match status" value="1"/>
</dbReference>
<dbReference type="FunCoup" id="A0A369JAL9">
    <property type="interactions" value="324"/>
</dbReference>
<accession>A0A369JAL9</accession>
<keyword evidence="2 5" id="KW-0808">Transferase</keyword>
<dbReference type="GO" id="GO:0006553">
    <property type="term" value="P:lysine metabolic process"/>
    <property type="evidence" value="ECO:0007669"/>
    <property type="project" value="UniProtKB-ARBA"/>
</dbReference>
<evidence type="ECO:0000256" key="2">
    <source>
        <dbReference type="ARBA" id="ARBA00022679"/>
    </source>
</evidence>
<dbReference type="PANTHER" id="PTHR11558:SF11">
    <property type="entry name" value="SPERMIDINE SYNTHASE"/>
    <property type="match status" value="1"/>
</dbReference>
<dbReference type="InterPro" id="IPR001045">
    <property type="entry name" value="Spermi_synthase"/>
</dbReference>
<dbReference type="PANTHER" id="PTHR11558">
    <property type="entry name" value="SPERMIDINE/SPERMINE SYNTHASE"/>
    <property type="match status" value="1"/>
</dbReference>
<dbReference type="Pfam" id="PF01564">
    <property type="entry name" value="Spermine_synth"/>
    <property type="match status" value="1"/>
</dbReference>
<dbReference type="InterPro" id="IPR029063">
    <property type="entry name" value="SAM-dependent_MTases_sf"/>
</dbReference>
<dbReference type="GO" id="GO:0008295">
    <property type="term" value="P:spermidine biosynthetic process"/>
    <property type="evidence" value="ECO:0007669"/>
    <property type="project" value="TreeGrafter"/>
</dbReference>
<dbReference type="SUPFAM" id="SSF55347">
    <property type="entry name" value="Glyceraldehyde-3-phosphate dehydrogenase-like, C-terminal domain"/>
    <property type="match status" value="1"/>
</dbReference>
<dbReference type="OrthoDB" id="10059875at2759"/>
<dbReference type="NCBIfam" id="NF002010">
    <property type="entry name" value="PRK00811.1"/>
    <property type="match status" value="1"/>
</dbReference>
<dbReference type="InterPro" id="IPR035246">
    <property type="entry name" value="Spermidine_synt_N"/>
</dbReference>
<protein>
    <submittedName>
        <fullName evidence="8">Spermidine synthase</fullName>
    </submittedName>
</protein>
<keyword evidence="5" id="KW-0620">Polyamine biosynthesis</keyword>
<proteinExistence type="inferred from homology"/>
<dbReference type="InterPro" id="IPR036291">
    <property type="entry name" value="NAD(P)-bd_dom_sf"/>
</dbReference>
<dbReference type="GO" id="GO:0005829">
    <property type="term" value="C:cytosol"/>
    <property type="evidence" value="ECO:0007669"/>
    <property type="project" value="TreeGrafter"/>
</dbReference>
<dbReference type="Gene3D" id="3.30.360.10">
    <property type="entry name" value="Dihydrodipicolinate Reductase, domain 2"/>
    <property type="match status" value="1"/>
</dbReference>
<reference evidence="8" key="1">
    <citation type="submission" date="2018-04" db="EMBL/GenBank/DDBJ databases">
        <title>Whole genome sequencing of Hypsizygus marmoreus.</title>
        <authorList>
            <person name="Choi I.-G."/>
            <person name="Min B."/>
            <person name="Kim J.-G."/>
            <person name="Kim S."/>
            <person name="Oh Y.-L."/>
            <person name="Kong W.-S."/>
            <person name="Park H."/>
            <person name="Jeong J."/>
            <person name="Song E.-S."/>
        </authorList>
    </citation>
    <scope>NUCLEOTIDE SEQUENCE [LARGE SCALE GENOMIC DNA]</scope>
    <source>
        <strain evidence="8">51987-8</strain>
    </source>
</reference>
<evidence type="ECO:0000256" key="3">
    <source>
        <dbReference type="ARBA" id="ARBA00022857"/>
    </source>
</evidence>
<evidence type="ECO:0000313" key="9">
    <source>
        <dbReference type="Proteomes" id="UP000076154"/>
    </source>
</evidence>
<dbReference type="GO" id="GO:0004766">
    <property type="term" value="F:spermidine synthase activity"/>
    <property type="evidence" value="ECO:0007669"/>
    <property type="project" value="TreeGrafter"/>
</dbReference>
<feature type="active site" description="Proton acceptor" evidence="5">
    <location>
        <position position="166"/>
    </location>
</feature>
<dbReference type="Gene3D" id="2.30.140.10">
    <property type="entry name" value="Spermidine synthase, tetramerisation domain"/>
    <property type="match status" value="1"/>
</dbReference>
<sequence length="609" mass="66139">MAPLSHPSIVDGWFREISSQWPGQAMTLKVNKILHVEKSLYQDVLVFESETFGNVLVLDGVIQCTERDEFSYQEMIAHLPLASHPNPKKVLVIGGGDGGVVREVLKHDTVEQVVLCDIDEAVPRVSKQYLPHMSGLLADPRVTVFIGDGFKFLADNEATYDVIITDSSDPVGPAESLFQKPYFQLLHDALTPGGHISTQGECLWLHLPLITELRTMTRGIFAVSEYAYTTIPTYPSGQIGFIVCAKAPGRDLRTPVREVKGTRYYNKALHSAAFILPEFGRAILDEGKDLLPKFGREALKIAQANKPAKKVLLLGSGFVARPCAEYVVRDPSNELTIACRTLASAQALGENLPSTSAVSIDVNNTAALEAAVAAHDLVISLIPYTYHAAVIKAAIKGKTHVVTTSYVSPAMRELDAAAKEAGIVVMNEIGLDPGIDHLYAVKTIDEVHAKGGKIKQFLSYCGGLPAPECSGNPLGYKFSWSSRGVLLALLNSASYLSSGARLDIPGTELMGYAKPYFISPAFAFVAYPNRDSVPFKEYYNIPEAETVVRGTLRYQAPVEGVVGGWAEMGGGGSVVDGRESIYWCDMTACTYWMGIKFVGYVHGDLGRSQ</sequence>
<dbReference type="FunFam" id="3.40.50.150:FF:000013">
    <property type="entry name" value="Spermidine synthase"/>
    <property type="match status" value="1"/>
</dbReference>
<dbReference type="STRING" id="39966.A0A369JAL9"/>
<organism evidence="8 9">
    <name type="scientific">Hypsizygus marmoreus</name>
    <name type="common">White beech mushroom</name>
    <name type="synonym">Agaricus marmoreus</name>
    <dbReference type="NCBI Taxonomy" id="39966"/>
    <lineage>
        <taxon>Eukaryota</taxon>
        <taxon>Fungi</taxon>
        <taxon>Dikarya</taxon>
        <taxon>Basidiomycota</taxon>
        <taxon>Agaricomycotina</taxon>
        <taxon>Agaricomycetes</taxon>
        <taxon>Agaricomycetidae</taxon>
        <taxon>Agaricales</taxon>
        <taxon>Tricholomatineae</taxon>
        <taxon>Lyophyllaceae</taxon>
        <taxon>Hypsizygus</taxon>
    </lineage>
</organism>